<proteinExistence type="inferred from homology"/>
<dbReference type="Gene3D" id="3.30.1150.10">
    <property type="match status" value="1"/>
</dbReference>
<keyword evidence="9 11" id="KW-0472">Membrane</keyword>
<dbReference type="SUPFAM" id="SSF74653">
    <property type="entry name" value="TolA/TonB C-terminal domain"/>
    <property type="match status" value="1"/>
</dbReference>
<evidence type="ECO:0000256" key="1">
    <source>
        <dbReference type="ARBA" id="ARBA00004383"/>
    </source>
</evidence>
<dbReference type="Proteomes" id="UP001595840">
    <property type="component" value="Unassembled WGS sequence"/>
</dbReference>
<evidence type="ECO:0000313" key="14">
    <source>
        <dbReference type="Proteomes" id="UP001595840"/>
    </source>
</evidence>
<evidence type="ECO:0000256" key="10">
    <source>
        <dbReference type="SAM" id="MobiDB-lite"/>
    </source>
</evidence>
<evidence type="ECO:0000256" key="8">
    <source>
        <dbReference type="ARBA" id="ARBA00022989"/>
    </source>
</evidence>
<keyword evidence="14" id="KW-1185">Reference proteome</keyword>
<evidence type="ECO:0000259" key="12">
    <source>
        <dbReference type="PROSITE" id="PS52015"/>
    </source>
</evidence>
<keyword evidence="5" id="KW-0997">Cell inner membrane</keyword>
<name>A0ABV8UYG0_9GAMM</name>
<evidence type="ECO:0000256" key="2">
    <source>
        <dbReference type="ARBA" id="ARBA00006555"/>
    </source>
</evidence>
<keyword evidence="8 11" id="KW-1133">Transmembrane helix</keyword>
<dbReference type="NCBIfam" id="TIGR02794">
    <property type="entry name" value="tolA_full"/>
    <property type="match status" value="1"/>
</dbReference>
<evidence type="ECO:0000256" key="9">
    <source>
        <dbReference type="ARBA" id="ARBA00023136"/>
    </source>
</evidence>
<evidence type="ECO:0000256" key="5">
    <source>
        <dbReference type="ARBA" id="ARBA00022519"/>
    </source>
</evidence>
<comment type="caution">
    <text evidence="13">The sequence shown here is derived from an EMBL/GenBank/DDBJ whole genome shotgun (WGS) entry which is preliminary data.</text>
</comment>
<evidence type="ECO:0000256" key="3">
    <source>
        <dbReference type="ARBA" id="ARBA00022448"/>
    </source>
</evidence>
<protein>
    <submittedName>
        <fullName evidence="13">Cell envelope integrity protein TolA</fullName>
    </submittedName>
</protein>
<dbReference type="InterPro" id="IPR037682">
    <property type="entry name" value="TonB_C"/>
</dbReference>
<dbReference type="EMBL" id="JBHSCX010000001">
    <property type="protein sequence ID" value="MFC4360695.1"/>
    <property type="molecule type" value="Genomic_DNA"/>
</dbReference>
<gene>
    <name evidence="13" type="primary">tolA</name>
    <name evidence="13" type="ORF">ACFOX3_00200</name>
</gene>
<evidence type="ECO:0000313" key="13">
    <source>
        <dbReference type="EMBL" id="MFC4360695.1"/>
    </source>
</evidence>
<evidence type="ECO:0000256" key="6">
    <source>
        <dbReference type="ARBA" id="ARBA00022692"/>
    </source>
</evidence>
<keyword evidence="7" id="KW-0653">Protein transport</keyword>
<dbReference type="PROSITE" id="PS52015">
    <property type="entry name" value="TONB_CTD"/>
    <property type="match status" value="1"/>
</dbReference>
<feature type="region of interest" description="Disordered" evidence="10">
    <location>
        <begin position="52"/>
        <end position="134"/>
    </location>
</feature>
<comment type="subcellular location">
    <subcellularLocation>
        <location evidence="1">Cell inner membrane</location>
        <topology evidence="1">Single-pass membrane protein</topology>
        <orientation evidence="1">Periplasmic side</orientation>
    </subcellularLocation>
</comment>
<dbReference type="InterPro" id="IPR014161">
    <property type="entry name" value="Tol-Pal_TolA"/>
</dbReference>
<feature type="transmembrane region" description="Helical" evidence="11">
    <location>
        <begin position="7"/>
        <end position="27"/>
    </location>
</feature>
<sequence length="253" mass="28448">MLQGYRLPIVFSVAIHLALVVVLSWGWESAPVAKKLAPPNYVEARLVKLETQAPKQQKAKPQKVVDVAAQRRAKQAKEAEAKKVQQQKLAREKAAKDKAAKEKAAKDKAAAEKARKDKELKEKQAQEEAKRRRQSELFDALEEEDEFMSQKTSAEAAQSYIAAISSRVEMNWSRPPSARNGMKCVLSIQLVPTGKVIDVKVVTSSGNPAFDRSAEQAVKKAERFPELVGMDPRVFEQNFRQLKLVFEPRDLRQ</sequence>
<keyword evidence="6 11" id="KW-0812">Transmembrane</keyword>
<dbReference type="InterPro" id="IPR051045">
    <property type="entry name" value="TonB-dependent_transducer"/>
</dbReference>
<accession>A0ABV8UYG0</accession>
<evidence type="ECO:0000256" key="7">
    <source>
        <dbReference type="ARBA" id="ARBA00022927"/>
    </source>
</evidence>
<dbReference type="Pfam" id="PF13103">
    <property type="entry name" value="TonB_2"/>
    <property type="match status" value="1"/>
</dbReference>
<evidence type="ECO:0000256" key="11">
    <source>
        <dbReference type="SAM" id="Phobius"/>
    </source>
</evidence>
<keyword evidence="3" id="KW-0813">Transport</keyword>
<feature type="domain" description="TonB C-terminal" evidence="12">
    <location>
        <begin position="156"/>
        <end position="253"/>
    </location>
</feature>
<organism evidence="13 14">
    <name type="scientific">Simiduia curdlanivorans</name>
    <dbReference type="NCBI Taxonomy" id="1492769"/>
    <lineage>
        <taxon>Bacteria</taxon>
        <taxon>Pseudomonadati</taxon>
        <taxon>Pseudomonadota</taxon>
        <taxon>Gammaproteobacteria</taxon>
        <taxon>Cellvibrionales</taxon>
        <taxon>Cellvibrionaceae</taxon>
        <taxon>Simiduia</taxon>
    </lineage>
</organism>
<dbReference type="InterPro" id="IPR006260">
    <property type="entry name" value="TonB/TolA_C"/>
</dbReference>
<feature type="compositionally biased region" description="Basic and acidic residues" evidence="10">
    <location>
        <begin position="75"/>
        <end position="134"/>
    </location>
</feature>
<dbReference type="PANTHER" id="PTHR33446">
    <property type="entry name" value="PROTEIN TONB-RELATED"/>
    <property type="match status" value="1"/>
</dbReference>
<comment type="similarity">
    <text evidence="2">Belongs to the TonB family.</text>
</comment>
<evidence type="ECO:0000256" key="4">
    <source>
        <dbReference type="ARBA" id="ARBA00022475"/>
    </source>
</evidence>
<dbReference type="NCBIfam" id="TIGR01352">
    <property type="entry name" value="tonB_Cterm"/>
    <property type="match status" value="1"/>
</dbReference>
<keyword evidence="4" id="KW-1003">Cell membrane</keyword>
<reference evidence="14" key="1">
    <citation type="journal article" date="2019" name="Int. J. Syst. Evol. Microbiol.">
        <title>The Global Catalogue of Microorganisms (GCM) 10K type strain sequencing project: providing services to taxonomists for standard genome sequencing and annotation.</title>
        <authorList>
            <consortium name="The Broad Institute Genomics Platform"/>
            <consortium name="The Broad Institute Genome Sequencing Center for Infectious Disease"/>
            <person name="Wu L."/>
            <person name="Ma J."/>
        </authorList>
    </citation>
    <scope>NUCLEOTIDE SEQUENCE [LARGE SCALE GENOMIC DNA]</scope>
    <source>
        <strain evidence="14">CECT 8570</strain>
    </source>
</reference>
<dbReference type="RefSeq" id="WP_290264437.1">
    <property type="nucleotide sequence ID" value="NZ_JAUFQG010000006.1"/>
</dbReference>